<protein>
    <submittedName>
        <fullName evidence="7">Flagellar M-ring protein FliF</fullName>
    </submittedName>
    <submittedName>
        <fullName evidence="8">Flagellar biosynthesis protein</fullName>
    </submittedName>
</protein>
<feature type="transmembrane region" description="Helical" evidence="4">
    <location>
        <begin position="445"/>
        <end position="463"/>
    </location>
</feature>
<reference evidence="7 10" key="2">
    <citation type="submission" date="2018-05" db="EMBL/GenBank/DDBJ databases">
        <title>Genomic Encyclopedia of Type Strains, Phase IV (KMG-IV): sequencing the most valuable type-strain genomes for metagenomic binning, comparative biology and taxonomic classification.</title>
        <authorList>
            <person name="Goeker M."/>
        </authorList>
    </citation>
    <scope>NUCLEOTIDE SEQUENCE [LARGE SCALE GENOMIC DNA]</scope>
    <source>
        <strain evidence="7 10">DSM 28816</strain>
    </source>
</reference>
<dbReference type="Proteomes" id="UP000216411">
    <property type="component" value="Unassembled WGS sequence"/>
</dbReference>
<feature type="transmembrane region" description="Helical" evidence="4">
    <location>
        <begin position="25"/>
        <end position="45"/>
    </location>
</feature>
<dbReference type="EMBL" id="NOKA02000003">
    <property type="protein sequence ID" value="RDY32465.1"/>
    <property type="molecule type" value="Genomic_DNA"/>
</dbReference>
<dbReference type="Pfam" id="PF01514">
    <property type="entry name" value="YscJ_FliF"/>
    <property type="match status" value="1"/>
</dbReference>
<evidence type="ECO:0000259" key="6">
    <source>
        <dbReference type="Pfam" id="PF08345"/>
    </source>
</evidence>
<organism evidence="7 10">
    <name type="scientific">Lachnotalea glycerini</name>
    <dbReference type="NCBI Taxonomy" id="1763509"/>
    <lineage>
        <taxon>Bacteria</taxon>
        <taxon>Bacillati</taxon>
        <taxon>Bacillota</taxon>
        <taxon>Clostridia</taxon>
        <taxon>Lachnospirales</taxon>
        <taxon>Lachnospiraceae</taxon>
        <taxon>Lachnotalea</taxon>
    </lineage>
</organism>
<keyword evidence="4" id="KW-1133">Transmembrane helix</keyword>
<dbReference type="EMBL" id="QICS01000002">
    <property type="protein sequence ID" value="PXV93501.1"/>
    <property type="molecule type" value="Genomic_DNA"/>
</dbReference>
<dbReference type="InterPro" id="IPR006182">
    <property type="entry name" value="FliF_N_dom"/>
</dbReference>
<reference evidence="8" key="3">
    <citation type="submission" date="2018-07" db="EMBL/GenBank/DDBJ databases">
        <authorList>
            <person name="Quirk P.G."/>
            <person name="Krulwich T.A."/>
        </authorList>
    </citation>
    <scope>NUCLEOTIDE SEQUENCE</scope>
    <source>
        <strain evidence="8">CCRI-19302</strain>
    </source>
</reference>
<keyword evidence="7" id="KW-0966">Cell projection</keyword>
<keyword evidence="7" id="KW-0969">Cilium</keyword>
<keyword evidence="4" id="KW-0812">Transmembrane</keyword>
<evidence type="ECO:0000256" key="3">
    <source>
        <dbReference type="SAM" id="MobiDB-lite"/>
    </source>
</evidence>
<dbReference type="Gene3D" id="3.30.300.30">
    <property type="match status" value="1"/>
</dbReference>
<proteinExistence type="predicted"/>
<feature type="domain" description="Flagellar M-ring C-terminal" evidence="6">
    <location>
        <begin position="259"/>
        <end position="418"/>
    </location>
</feature>
<gene>
    <name evidence="7" type="ORF">C8E03_102269</name>
    <name evidence="8" type="ORF">CG710_003270</name>
</gene>
<dbReference type="InterPro" id="IPR013556">
    <property type="entry name" value="Flag_M-ring_C"/>
</dbReference>
<evidence type="ECO:0000313" key="7">
    <source>
        <dbReference type="EMBL" id="PXV93501.1"/>
    </source>
</evidence>
<evidence type="ECO:0000313" key="8">
    <source>
        <dbReference type="EMBL" id="RDY32465.1"/>
    </source>
</evidence>
<dbReference type="InterPro" id="IPR043427">
    <property type="entry name" value="YscJ/FliF"/>
</dbReference>
<evidence type="ECO:0000313" key="9">
    <source>
        <dbReference type="Proteomes" id="UP000216411"/>
    </source>
</evidence>
<dbReference type="GO" id="GO:0016020">
    <property type="term" value="C:membrane"/>
    <property type="evidence" value="ECO:0007669"/>
    <property type="project" value="UniProtKB-SubCell"/>
</dbReference>
<evidence type="ECO:0000256" key="2">
    <source>
        <dbReference type="ARBA" id="ARBA00023136"/>
    </source>
</evidence>
<dbReference type="OrthoDB" id="9807026at2"/>
<comment type="subcellular location">
    <subcellularLocation>
        <location evidence="1">Membrane</location>
    </subcellularLocation>
</comment>
<evidence type="ECO:0000256" key="4">
    <source>
        <dbReference type="SAM" id="Phobius"/>
    </source>
</evidence>
<dbReference type="Pfam" id="PF08345">
    <property type="entry name" value="YscJ_FliF_C"/>
    <property type="match status" value="1"/>
</dbReference>
<feature type="compositionally biased region" description="Low complexity" evidence="3">
    <location>
        <begin position="327"/>
        <end position="336"/>
    </location>
</feature>
<evidence type="ECO:0000259" key="5">
    <source>
        <dbReference type="Pfam" id="PF01514"/>
    </source>
</evidence>
<keyword evidence="2 4" id="KW-0472">Membrane</keyword>
<comment type="caution">
    <text evidence="7">The sequence shown here is derived from an EMBL/GenBank/DDBJ whole genome shotgun (WGS) entry which is preliminary data.</text>
</comment>
<dbReference type="Proteomes" id="UP000247523">
    <property type="component" value="Unassembled WGS sequence"/>
</dbReference>
<dbReference type="PANTHER" id="PTHR30046:SF0">
    <property type="entry name" value="FLAGELLAR M-RING PROTEIN"/>
    <property type="match status" value="1"/>
</dbReference>
<sequence length="532" mass="57966">MEERLKSIPSRLMAFWNKYTTRQKATIISVSAIVVFTLIILGFVLSRPKMVTLITCESTKESSEVKSILESEDISMNVSDDGLVISVNKKDLANATIALGKNSIPADGYGIDDALSGGFSTTEADKEKKYKLYLESKLEDTLKTMDGVKDASVSLSIPDQDGTIISQELDTYASVLLTLDGTLSDEAPTVMAKYVATAVGNKTTDSVVVIDANGNLLFSGEDNSTTVGNASNQFAVKSQAESLLKKQVKDVMLGTNVYDNIEVAPNLNISFDVVNQTEHSYTPADGQEQGLLSHEELYENETTGGTSGVPGTDSNSSTTYVIEDNATSSSTTTQTSKDYTPNEKITDTQFAPGGVNYDSSSISIVATNYVVYNEDDLKAQGKLNDMTFAEYAAANDVKTKTTVDQDFYTMVSRATGIAESNISIVAYDVPFFQESNGLGRTWSDYLMIAMIVLILALLGFVIFRSTRPIEVLETEPELSVEALLASTKEASPLDNIDFNEKSDARKLIEKFVDENPEAVAQLLRNWLNEDWE</sequence>
<feature type="region of interest" description="Disordered" evidence="3">
    <location>
        <begin position="301"/>
        <end position="347"/>
    </location>
</feature>
<dbReference type="PANTHER" id="PTHR30046">
    <property type="entry name" value="FLAGELLAR M-RING PROTEIN"/>
    <property type="match status" value="1"/>
</dbReference>
<dbReference type="InterPro" id="IPR045851">
    <property type="entry name" value="AMP-bd_C_sf"/>
</dbReference>
<evidence type="ECO:0000313" key="10">
    <source>
        <dbReference type="Proteomes" id="UP000247523"/>
    </source>
</evidence>
<name>A0A255I4K8_9FIRM</name>
<reference evidence="8 9" key="1">
    <citation type="journal article" date="2017" name="Genome Announc.">
        <title>Draft Genome Sequence of a Sporulating and Motile Strain of Lachnotalea glycerini Isolated from Water in Quebec City, Canada.</title>
        <authorList>
            <person name="Maheux A.F."/>
            <person name="Boudreau D.K."/>
            <person name="Berube E."/>
            <person name="Boissinot M."/>
            <person name="Raymond F."/>
            <person name="Brodeur S."/>
            <person name="Corbeil J."/>
            <person name="Isabel S."/>
            <person name="Omar R.F."/>
            <person name="Bergeron M.G."/>
        </authorList>
    </citation>
    <scope>NUCLEOTIDE SEQUENCE [LARGE SCALE GENOMIC DNA]</scope>
    <source>
        <strain evidence="8 9">CCRI-19302</strain>
    </source>
</reference>
<feature type="domain" description="Flagellar M-ring N-terminal" evidence="5">
    <location>
        <begin position="46"/>
        <end position="218"/>
    </location>
</feature>
<keyword evidence="7" id="KW-0282">Flagellum</keyword>
<accession>A0A255I4K8</accession>
<dbReference type="RefSeq" id="WP_094379695.1">
    <property type="nucleotide sequence ID" value="NZ_NOKA02000003.1"/>
</dbReference>
<keyword evidence="9" id="KW-1185">Reference proteome</keyword>
<dbReference type="AlphaFoldDB" id="A0A255I4K8"/>
<evidence type="ECO:0000256" key="1">
    <source>
        <dbReference type="ARBA" id="ARBA00004370"/>
    </source>
</evidence>